<protein>
    <submittedName>
        <fullName evidence="1">Ferredoxin</fullName>
    </submittedName>
</protein>
<dbReference type="EMBL" id="CP030118">
    <property type="protein sequence ID" value="QDL11922.1"/>
    <property type="molecule type" value="Genomic_DNA"/>
</dbReference>
<dbReference type="Proteomes" id="UP000503129">
    <property type="component" value="Chromosome"/>
</dbReference>
<dbReference type="InterPro" id="IPR036249">
    <property type="entry name" value="Thioredoxin-like_sf"/>
</dbReference>
<evidence type="ECO:0000313" key="1">
    <source>
        <dbReference type="EMBL" id="QDL11922.1"/>
    </source>
</evidence>
<evidence type="ECO:0000313" key="2">
    <source>
        <dbReference type="Proteomes" id="UP000503129"/>
    </source>
</evidence>
<reference evidence="1 2" key="1">
    <citation type="submission" date="2018-06" db="EMBL/GenBank/DDBJ databases">
        <title>Comparative genomics of Brasilonema spp. strains.</title>
        <authorList>
            <person name="Alvarenga D.O."/>
            <person name="Fiore M.F."/>
            <person name="Varani A.M."/>
        </authorList>
    </citation>
    <scope>NUCLEOTIDE SEQUENCE [LARGE SCALE GENOMIC DNA]</scope>
    <source>
        <strain evidence="1 2">CENA114</strain>
    </source>
</reference>
<name>A0A856MN42_9CYAN</name>
<dbReference type="Gene3D" id="3.40.30.10">
    <property type="entry name" value="Glutaredoxin"/>
    <property type="match status" value="1"/>
</dbReference>
<keyword evidence="2" id="KW-1185">Reference proteome</keyword>
<proteinExistence type="predicted"/>
<dbReference type="AlphaFoldDB" id="A0A856MN42"/>
<organism evidence="1 2">
    <name type="scientific">Brasilonema sennae CENA114</name>
    <dbReference type="NCBI Taxonomy" id="415709"/>
    <lineage>
        <taxon>Bacteria</taxon>
        <taxon>Bacillati</taxon>
        <taxon>Cyanobacteriota</taxon>
        <taxon>Cyanophyceae</taxon>
        <taxon>Nostocales</taxon>
        <taxon>Scytonemataceae</taxon>
        <taxon>Brasilonema</taxon>
        <taxon>Bromeliae group (in: Brasilonema)</taxon>
    </lineage>
</organism>
<sequence>MQSWEIDIEQLSGSRHLSNTTVIQSCLQLRKTTLTPANKALSISIEALELSKIPRDLLTSFVPIVSNCFCEQARLPFWEGLKKRLKQLSLHKRQDGNFSCIFGNKINCLPVCCSRLIIKDYPDAVRYRPTIPEAIERIIQEHFLGNKVVEEYALCFPILCQKVP</sequence>
<dbReference type="KEGG" id="bsen:DP114_32055"/>
<accession>A0A856MN42</accession>
<gene>
    <name evidence="1" type="ORF">DP114_32055</name>
</gene>
<dbReference type="SUPFAM" id="SSF52833">
    <property type="entry name" value="Thioredoxin-like"/>
    <property type="match status" value="1"/>
</dbReference>